<keyword evidence="2 3" id="KW-0808">Transferase</keyword>
<dbReference type="GO" id="GO:0009244">
    <property type="term" value="P:lipopolysaccharide core region biosynthetic process"/>
    <property type="evidence" value="ECO:0007669"/>
    <property type="project" value="TreeGrafter"/>
</dbReference>
<name>A0A545AXD1_9ACTN</name>
<sequence length="349" mass="35810">MRTLIARLDSAGDVLLAGPTVRAAAASSAWVTLLCGPQGAAAARLLPGVDDVIVWDAPWVGLEPPPVRADDIAAITASLADRRLDRALILTSFHQSPLPTALLLRLAGVGWIGADSVDYPGSLLDLRHQRGDDRHEADAALDLARAAGFALPSNDDGRLAITAPPNVTGLTGPEPYVVVHPGAAVPARAPGFGTAVEITTALLQAGHRVVLTGGPGETALTSSVAYRTGALDLGGRTDLHGLAGILAGADAVVVGNTGPAHLAAAVGTPVVSLFAPVVPAQRWAPYRVPSVVLGDQRAACRDTRARTCPIPGHPCLTSIRGEDVLAAVDGLIPRVKKRPAPQNTREVTA</sequence>
<dbReference type="Pfam" id="PF01075">
    <property type="entry name" value="Glyco_transf_9"/>
    <property type="match status" value="1"/>
</dbReference>
<dbReference type="PANTHER" id="PTHR30160:SF1">
    <property type="entry name" value="LIPOPOLYSACCHARIDE 1,2-N-ACETYLGLUCOSAMINETRANSFERASE-RELATED"/>
    <property type="match status" value="1"/>
</dbReference>
<dbReference type="GO" id="GO:0005829">
    <property type="term" value="C:cytosol"/>
    <property type="evidence" value="ECO:0007669"/>
    <property type="project" value="TreeGrafter"/>
</dbReference>
<evidence type="ECO:0000313" key="3">
    <source>
        <dbReference type="EMBL" id="TQS45941.1"/>
    </source>
</evidence>
<reference evidence="3 4" key="1">
    <citation type="submission" date="2019-07" db="EMBL/GenBank/DDBJ databases">
        <title>Cryptosporangium phraense sp. nov., isolated from plant litter.</title>
        <authorList>
            <person name="Suriyachadkun C."/>
        </authorList>
    </citation>
    <scope>NUCLEOTIDE SEQUENCE [LARGE SCALE GENOMIC DNA]</scope>
    <source>
        <strain evidence="3 4">A-T 5661</strain>
    </source>
</reference>
<dbReference type="Proteomes" id="UP000317982">
    <property type="component" value="Unassembled WGS sequence"/>
</dbReference>
<dbReference type="GO" id="GO:0008713">
    <property type="term" value="F:ADP-heptose-lipopolysaccharide heptosyltransferase activity"/>
    <property type="evidence" value="ECO:0007669"/>
    <property type="project" value="TreeGrafter"/>
</dbReference>
<dbReference type="EMBL" id="VIRS01000003">
    <property type="protein sequence ID" value="TQS45941.1"/>
    <property type="molecule type" value="Genomic_DNA"/>
</dbReference>
<dbReference type="InterPro" id="IPR002201">
    <property type="entry name" value="Glyco_trans_9"/>
</dbReference>
<gene>
    <name evidence="3" type="ORF">FL583_05450</name>
</gene>
<dbReference type="OrthoDB" id="9783989at2"/>
<proteinExistence type="predicted"/>
<comment type="caution">
    <text evidence="3">The sequence shown here is derived from an EMBL/GenBank/DDBJ whole genome shotgun (WGS) entry which is preliminary data.</text>
</comment>
<dbReference type="Gene3D" id="3.40.50.2000">
    <property type="entry name" value="Glycogen Phosphorylase B"/>
    <property type="match status" value="2"/>
</dbReference>
<evidence type="ECO:0000313" key="4">
    <source>
        <dbReference type="Proteomes" id="UP000317982"/>
    </source>
</evidence>
<dbReference type="AlphaFoldDB" id="A0A545AXD1"/>
<dbReference type="InterPro" id="IPR051199">
    <property type="entry name" value="LPS_LOS_Heptosyltrfase"/>
</dbReference>
<protein>
    <submittedName>
        <fullName evidence="3">Glycosyltransferase family 9 protein</fullName>
    </submittedName>
</protein>
<dbReference type="PANTHER" id="PTHR30160">
    <property type="entry name" value="TETRAACYLDISACCHARIDE 4'-KINASE-RELATED"/>
    <property type="match status" value="1"/>
</dbReference>
<dbReference type="InParanoid" id="A0A545AXD1"/>
<organism evidence="3 4">
    <name type="scientific">Cryptosporangium phraense</name>
    <dbReference type="NCBI Taxonomy" id="2593070"/>
    <lineage>
        <taxon>Bacteria</taxon>
        <taxon>Bacillati</taxon>
        <taxon>Actinomycetota</taxon>
        <taxon>Actinomycetes</taxon>
        <taxon>Cryptosporangiales</taxon>
        <taxon>Cryptosporangiaceae</taxon>
        <taxon>Cryptosporangium</taxon>
    </lineage>
</organism>
<dbReference type="SUPFAM" id="SSF53756">
    <property type="entry name" value="UDP-Glycosyltransferase/glycogen phosphorylase"/>
    <property type="match status" value="1"/>
</dbReference>
<keyword evidence="4" id="KW-1185">Reference proteome</keyword>
<accession>A0A545AXD1</accession>
<evidence type="ECO:0000256" key="1">
    <source>
        <dbReference type="ARBA" id="ARBA00022676"/>
    </source>
</evidence>
<dbReference type="CDD" id="cd03789">
    <property type="entry name" value="GT9_LPS_heptosyltransferase"/>
    <property type="match status" value="1"/>
</dbReference>
<dbReference type="RefSeq" id="WP_142703348.1">
    <property type="nucleotide sequence ID" value="NZ_VIRS01000003.1"/>
</dbReference>
<keyword evidence="1" id="KW-0328">Glycosyltransferase</keyword>
<evidence type="ECO:0000256" key="2">
    <source>
        <dbReference type="ARBA" id="ARBA00022679"/>
    </source>
</evidence>